<reference evidence="1" key="1">
    <citation type="submission" date="2020-05" db="EMBL/GenBank/DDBJ databases">
        <title>Mycena genomes resolve the evolution of fungal bioluminescence.</title>
        <authorList>
            <person name="Tsai I.J."/>
        </authorList>
    </citation>
    <scope>NUCLEOTIDE SEQUENCE</scope>
    <source>
        <strain evidence="1">CCC161011</strain>
    </source>
</reference>
<dbReference type="AlphaFoldDB" id="A0A8H6X6R5"/>
<organism evidence="1 2">
    <name type="scientific">Mycena venus</name>
    <dbReference type="NCBI Taxonomy" id="2733690"/>
    <lineage>
        <taxon>Eukaryota</taxon>
        <taxon>Fungi</taxon>
        <taxon>Dikarya</taxon>
        <taxon>Basidiomycota</taxon>
        <taxon>Agaricomycotina</taxon>
        <taxon>Agaricomycetes</taxon>
        <taxon>Agaricomycetidae</taxon>
        <taxon>Agaricales</taxon>
        <taxon>Marasmiineae</taxon>
        <taxon>Mycenaceae</taxon>
        <taxon>Mycena</taxon>
    </lineage>
</organism>
<dbReference type="Proteomes" id="UP000620124">
    <property type="component" value="Unassembled WGS sequence"/>
</dbReference>
<gene>
    <name evidence="1" type="ORF">MVEN_02196900</name>
</gene>
<dbReference type="Gene3D" id="3.80.10.10">
    <property type="entry name" value="Ribonuclease Inhibitor"/>
    <property type="match status" value="1"/>
</dbReference>
<dbReference type="EMBL" id="JACAZI010000024">
    <property type="protein sequence ID" value="KAF7335438.1"/>
    <property type="molecule type" value="Genomic_DNA"/>
</dbReference>
<protein>
    <recommendedName>
        <fullName evidence="3">F-box domain-containing protein</fullName>
    </recommendedName>
</protein>
<evidence type="ECO:0000313" key="1">
    <source>
        <dbReference type="EMBL" id="KAF7335438.1"/>
    </source>
</evidence>
<evidence type="ECO:0000313" key="2">
    <source>
        <dbReference type="Proteomes" id="UP000620124"/>
    </source>
</evidence>
<dbReference type="InterPro" id="IPR032675">
    <property type="entry name" value="LRR_dom_sf"/>
</dbReference>
<evidence type="ECO:0008006" key="3">
    <source>
        <dbReference type="Google" id="ProtNLM"/>
    </source>
</evidence>
<sequence length="366" mass="39381">MSLAPSSTLPLPFPAGATPASLKSTSQPIPPSEILEVIFRDLARSILSGSGTASLTELRTVRAWLRAAALTCHDFCPVALDILWQNLDNLTPLLKLLPSFKELNGVHIISRAISSSDWVRFDCYARRVRRVAYRTDSPSIEIHPSVYTALSILHPSILPNLGSIAFPSSGASSPLSFPDAILLAVPAVRHVELTSRAHPSFVLLFLATLAGTSPQLTSLKLSGQSFAILEHTLSAFPELEILGLTNMVDEMSSGVLGSIAALKHLHSFSIHLSPLTLFPVPLLSFPASNFRTSPFMALKSLQVRCSNVNSPSILVLSSYMPRGALQRLTITFESNPHPLFHGTLPHSSLPGYGFSMGVLAPAPKTL</sequence>
<accession>A0A8H6X6R5</accession>
<dbReference type="OrthoDB" id="2631350at2759"/>
<comment type="caution">
    <text evidence="1">The sequence shown here is derived from an EMBL/GenBank/DDBJ whole genome shotgun (WGS) entry which is preliminary data.</text>
</comment>
<keyword evidence="2" id="KW-1185">Reference proteome</keyword>
<name>A0A8H6X6R5_9AGAR</name>
<proteinExistence type="predicted"/>